<accession>A0A7G7CN21</accession>
<dbReference type="Proteomes" id="UP000515743">
    <property type="component" value="Chromosome"/>
</dbReference>
<dbReference type="AlphaFoldDB" id="A0A7G7CN21"/>
<dbReference type="InterPro" id="IPR010350">
    <property type="entry name" value="Aim32/Apd1-like_bac"/>
</dbReference>
<sequence length="268" mass="30043">MTRCSDAQVEPLPGTAKQTTTYVVFEWPYGWSRDVLDGNTFSPELSAQLKALDVGIQLIKHPRERRVEKYRCFVVFAEFGVTELHYLDGPEQILDLDLTRPTGNAIDYPLVLVCTHGKRDVCCAVKGRPLAVELHDRFPGLVWETSHTKGHRFAPSVLLMPWGYSFGRLNVEAATAMLEAARRGEYFYPANRGSGLLTPPDQVREVEVARRLLDAGETVRYTDLTVEDGVVKHRDGREWNIPVEEVVVDNVISSCGDDPKQGKAFIVA</sequence>
<dbReference type="EMBL" id="CP059404">
    <property type="protein sequence ID" value="QNE88987.1"/>
    <property type="molecule type" value="Genomic_DNA"/>
</dbReference>
<dbReference type="SUPFAM" id="SSF52833">
    <property type="entry name" value="Thioredoxin-like"/>
    <property type="match status" value="1"/>
</dbReference>
<dbReference type="RefSeq" id="WP_185175373.1">
    <property type="nucleotide sequence ID" value="NZ_CP059404.1"/>
</dbReference>
<dbReference type="InterPro" id="IPR036249">
    <property type="entry name" value="Thioredoxin-like_sf"/>
</dbReference>
<dbReference type="InterPro" id="IPR009737">
    <property type="entry name" value="Aim32/Apd1-like"/>
</dbReference>
<keyword evidence="2" id="KW-1185">Reference proteome</keyword>
<dbReference type="CDD" id="cd03062">
    <property type="entry name" value="TRX_Fd_Sucrase"/>
    <property type="match status" value="1"/>
</dbReference>
<gene>
    <name evidence="1" type="ORF">H0194_07835</name>
</gene>
<reference evidence="1 2" key="1">
    <citation type="submission" date="2020-07" db="EMBL/GenBank/DDBJ databases">
        <title>Complete genome and description of Corynebacterium incognita strain Marseille-Q3630 sp. nov.</title>
        <authorList>
            <person name="Boxberger M."/>
        </authorList>
    </citation>
    <scope>NUCLEOTIDE SEQUENCE [LARGE SCALE GENOMIC DNA]</scope>
    <source>
        <strain evidence="1 2">Marseille-Q3630</strain>
    </source>
</reference>
<evidence type="ECO:0000313" key="2">
    <source>
        <dbReference type="Proteomes" id="UP000515743"/>
    </source>
</evidence>
<organism evidence="1 2">
    <name type="scientific">Corynebacterium incognita</name>
    <dbReference type="NCBI Taxonomy" id="2754725"/>
    <lineage>
        <taxon>Bacteria</taxon>
        <taxon>Bacillati</taxon>
        <taxon>Actinomycetota</taxon>
        <taxon>Actinomycetes</taxon>
        <taxon>Mycobacteriales</taxon>
        <taxon>Corynebacteriaceae</taxon>
        <taxon>Corynebacterium</taxon>
    </lineage>
</organism>
<dbReference type="Pfam" id="PF06999">
    <property type="entry name" value="Suc_Fer-like"/>
    <property type="match status" value="1"/>
</dbReference>
<evidence type="ECO:0000313" key="1">
    <source>
        <dbReference type="EMBL" id="QNE88987.1"/>
    </source>
</evidence>
<proteinExistence type="predicted"/>
<protein>
    <submittedName>
        <fullName evidence="1">Sucrase ferredoxin</fullName>
    </submittedName>
</protein>
<dbReference type="PIRSF" id="PIRSF035042">
    <property type="entry name" value="UCP035042_thirdx"/>
    <property type="match status" value="1"/>
</dbReference>
<name>A0A7G7CN21_9CORY</name>
<dbReference type="KEGG" id="cik:H0194_07835"/>